<keyword evidence="4" id="KW-1185">Reference proteome</keyword>
<dbReference type="Pfam" id="PF14372">
    <property type="entry name" value="hAT-like_RNase-H"/>
    <property type="match status" value="1"/>
</dbReference>
<dbReference type="PANTHER" id="PTHR23272">
    <property type="entry name" value="BED FINGER-RELATED"/>
    <property type="match status" value="1"/>
</dbReference>
<evidence type="ECO:0000313" key="3">
    <source>
        <dbReference type="EMBL" id="KAJ0223306.1"/>
    </source>
</evidence>
<evidence type="ECO:0000259" key="2">
    <source>
        <dbReference type="Pfam" id="PF14372"/>
    </source>
</evidence>
<evidence type="ECO:0008006" key="5">
    <source>
        <dbReference type="Google" id="ProtNLM"/>
    </source>
</evidence>
<protein>
    <recommendedName>
        <fullName evidence="5">HAT C-terminal dimerisation domain-containing protein</fullName>
    </recommendedName>
</protein>
<gene>
    <name evidence="3" type="ORF">LSAT_V11C200064230</name>
</gene>
<reference evidence="3 4" key="1">
    <citation type="journal article" date="2017" name="Nat. Commun.">
        <title>Genome assembly with in vitro proximity ligation data and whole-genome triplication in lettuce.</title>
        <authorList>
            <person name="Reyes-Chin-Wo S."/>
            <person name="Wang Z."/>
            <person name="Yang X."/>
            <person name="Kozik A."/>
            <person name="Arikit S."/>
            <person name="Song C."/>
            <person name="Xia L."/>
            <person name="Froenicke L."/>
            <person name="Lavelle D.O."/>
            <person name="Truco M.J."/>
            <person name="Xia R."/>
            <person name="Zhu S."/>
            <person name="Xu C."/>
            <person name="Xu H."/>
            <person name="Xu X."/>
            <person name="Cox K."/>
            <person name="Korf I."/>
            <person name="Meyers B.C."/>
            <person name="Michelmore R.W."/>
        </authorList>
    </citation>
    <scope>NUCLEOTIDE SEQUENCE [LARGE SCALE GENOMIC DNA]</scope>
    <source>
        <strain evidence="4">cv. Salinas</strain>
        <tissue evidence="3">Seedlings</tissue>
    </source>
</reference>
<dbReference type="AlphaFoldDB" id="A0A9R1WDI4"/>
<dbReference type="SUPFAM" id="SSF53098">
    <property type="entry name" value="Ribonuclease H-like"/>
    <property type="match status" value="1"/>
</dbReference>
<dbReference type="InterPro" id="IPR008906">
    <property type="entry name" value="HATC_C_dom"/>
</dbReference>
<feature type="domain" description="HAT C-terminal dimerisation" evidence="1">
    <location>
        <begin position="224"/>
        <end position="306"/>
    </location>
</feature>
<dbReference type="EMBL" id="NBSK02000002">
    <property type="protein sequence ID" value="KAJ0223306.1"/>
    <property type="molecule type" value="Genomic_DNA"/>
</dbReference>
<accession>A0A9R1WDI4</accession>
<comment type="caution">
    <text evidence="3">The sequence shown here is derived from an EMBL/GenBank/DDBJ whole genome shotgun (WGS) entry which is preliminary data.</text>
</comment>
<evidence type="ECO:0000313" key="4">
    <source>
        <dbReference type="Proteomes" id="UP000235145"/>
    </source>
</evidence>
<dbReference type="InterPro" id="IPR012337">
    <property type="entry name" value="RNaseH-like_sf"/>
</dbReference>
<dbReference type="Pfam" id="PF05699">
    <property type="entry name" value="Dimer_Tnp_hAT"/>
    <property type="match status" value="1"/>
</dbReference>
<dbReference type="GO" id="GO:0046983">
    <property type="term" value="F:protein dimerization activity"/>
    <property type="evidence" value="ECO:0007669"/>
    <property type="project" value="InterPro"/>
</dbReference>
<proteinExistence type="predicted"/>
<dbReference type="Proteomes" id="UP000235145">
    <property type="component" value="Unassembled WGS sequence"/>
</dbReference>
<dbReference type="GO" id="GO:0003677">
    <property type="term" value="F:DNA binding"/>
    <property type="evidence" value="ECO:0007669"/>
    <property type="project" value="InterPro"/>
</dbReference>
<dbReference type="PANTHER" id="PTHR23272:SF184">
    <property type="entry name" value="OS03G0311250 PROTEIN"/>
    <property type="match status" value="1"/>
</dbReference>
<organism evidence="3 4">
    <name type="scientific">Lactuca sativa</name>
    <name type="common">Garden lettuce</name>
    <dbReference type="NCBI Taxonomy" id="4236"/>
    <lineage>
        <taxon>Eukaryota</taxon>
        <taxon>Viridiplantae</taxon>
        <taxon>Streptophyta</taxon>
        <taxon>Embryophyta</taxon>
        <taxon>Tracheophyta</taxon>
        <taxon>Spermatophyta</taxon>
        <taxon>Magnoliopsida</taxon>
        <taxon>eudicotyledons</taxon>
        <taxon>Gunneridae</taxon>
        <taxon>Pentapetalae</taxon>
        <taxon>asterids</taxon>
        <taxon>campanulids</taxon>
        <taxon>Asterales</taxon>
        <taxon>Asteraceae</taxon>
        <taxon>Cichorioideae</taxon>
        <taxon>Cichorieae</taxon>
        <taxon>Lactucinae</taxon>
        <taxon>Lactuca</taxon>
    </lineage>
</organism>
<sequence>MDVDTRWNSTYLMLETTVKYEQAFDRLYMIDSNYGAHFRSEVTDDCEGSTRKRKRKVKVIGAPSESDWETAWNMIEYLKIFSDVTTKISGTKYFVKMQATITRMGLSMDEKKKNMATSMKTKFDKYWEDIDHMNFLLYVAIHASNFDISVFVLKQFMGKQILEKVEKTLQELFNHYKDKLEKNKVQNKQVGVSSDMSSSFGDTTIDLEIEFDKFDSANQEMKSEVDIYLADGKEKIDDNFDILGWWKANAVKFPILSKLARHVLAMLISTVASESAFSTGGHVIDKYRSSLNTETAEALICTQDWLQSTPADLERIGTMSSKQIDELNEKLATIEVGKLFSVIRMLSIHFQNEKNLPMMFKKIWIDMLAHGQASSGK</sequence>
<evidence type="ECO:0000259" key="1">
    <source>
        <dbReference type="Pfam" id="PF05699"/>
    </source>
</evidence>
<feature type="domain" description="hAT-like transposase RNase-H fold" evidence="2">
    <location>
        <begin position="94"/>
        <end position="176"/>
    </location>
</feature>
<name>A0A9R1WDI4_LACSA</name>
<dbReference type="InterPro" id="IPR025525">
    <property type="entry name" value="hAT-like_transposase_RNase-H"/>
</dbReference>